<dbReference type="InterPro" id="IPR036097">
    <property type="entry name" value="HisK_dim/P_sf"/>
</dbReference>
<feature type="modified residue" description="4-aspartylphosphate" evidence="6">
    <location>
        <position position="582"/>
    </location>
</feature>
<evidence type="ECO:0000256" key="4">
    <source>
        <dbReference type="ARBA" id="ARBA00022679"/>
    </source>
</evidence>
<dbReference type="InterPro" id="IPR005467">
    <property type="entry name" value="His_kinase_dom"/>
</dbReference>
<evidence type="ECO:0000256" key="2">
    <source>
        <dbReference type="ARBA" id="ARBA00012438"/>
    </source>
</evidence>
<dbReference type="FunFam" id="3.30.565.10:FF:000010">
    <property type="entry name" value="Sensor histidine kinase RcsC"/>
    <property type="match status" value="1"/>
</dbReference>
<organism evidence="10 11">
    <name type="scientific">Bremerella volcania</name>
    <dbReference type="NCBI Taxonomy" id="2527984"/>
    <lineage>
        <taxon>Bacteria</taxon>
        <taxon>Pseudomonadati</taxon>
        <taxon>Planctomycetota</taxon>
        <taxon>Planctomycetia</taxon>
        <taxon>Pirellulales</taxon>
        <taxon>Pirellulaceae</taxon>
        <taxon>Bremerella</taxon>
    </lineage>
</organism>
<dbReference type="EMBL" id="CP036289">
    <property type="protein sequence ID" value="QDU73533.1"/>
    <property type="molecule type" value="Genomic_DNA"/>
</dbReference>
<dbReference type="Pfam" id="PF00512">
    <property type="entry name" value="HisKA"/>
    <property type="match status" value="1"/>
</dbReference>
<proteinExistence type="predicted"/>
<dbReference type="InterPro" id="IPR003661">
    <property type="entry name" value="HisK_dim/P_dom"/>
</dbReference>
<evidence type="ECO:0000256" key="6">
    <source>
        <dbReference type="PROSITE-ProRule" id="PRU00169"/>
    </source>
</evidence>
<keyword evidence="5 10" id="KW-0418">Kinase</keyword>
<reference evidence="11" key="1">
    <citation type="submission" date="2019-02" db="EMBL/GenBank/DDBJ databases">
        <title>Deep-cultivation of Planctomycetes and their phenomic and genomic characterization uncovers novel biology.</title>
        <authorList>
            <person name="Wiegand S."/>
            <person name="Jogler M."/>
            <person name="Boedeker C."/>
            <person name="Pinto D."/>
            <person name="Vollmers J."/>
            <person name="Rivas-Marin E."/>
            <person name="Kohn T."/>
            <person name="Peeters S.H."/>
            <person name="Heuer A."/>
            <person name="Rast P."/>
            <person name="Oberbeckmann S."/>
            <person name="Bunk B."/>
            <person name="Jeske O."/>
            <person name="Meyerdierks A."/>
            <person name="Storesund J.E."/>
            <person name="Kallscheuer N."/>
            <person name="Luecker S."/>
            <person name="Lage O.M."/>
            <person name="Pohl T."/>
            <person name="Merkel B.J."/>
            <person name="Hornburger P."/>
            <person name="Mueller R.-W."/>
            <person name="Bruemmer F."/>
            <person name="Labrenz M."/>
            <person name="Spormann A.M."/>
            <person name="Op den Camp H."/>
            <person name="Overmann J."/>
            <person name="Amann R."/>
            <person name="Jetten M.S.M."/>
            <person name="Mascher T."/>
            <person name="Medema M.H."/>
            <person name="Devos D.P."/>
            <person name="Kaster A.-K."/>
            <person name="Ovreas L."/>
            <person name="Rohde M."/>
            <person name="Galperin M.Y."/>
            <person name="Jogler C."/>
        </authorList>
    </citation>
    <scope>NUCLEOTIDE SEQUENCE [LARGE SCALE GENOMIC DNA]</scope>
    <source>
        <strain evidence="11">Pan97</strain>
    </source>
</reference>
<dbReference type="GO" id="GO:0000155">
    <property type="term" value="F:phosphorelay sensor kinase activity"/>
    <property type="evidence" value="ECO:0007669"/>
    <property type="project" value="InterPro"/>
</dbReference>
<dbReference type="CDD" id="cd17546">
    <property type="entry name" value="REC_hyHK_CKI1_RcsC-like"/>
    <property type="match status" value="1"/>
</dbReference>
<dbReference type="OrthoDB" id="9803190at2"/>
<dbReference type="KEGG" id="bvo:Pan97_05060"/>
<dbReference type="RefSeq" id="WP_144970437.1">
    <property type="nucleotide sequence ID" value="NZ_CP036289.1"/>
</dbReference>
<dbReference type="Proteomes" id="UP000318626">
    <property type="component" value="Chromosome"/>
</dbReference>
<dbReference type="CDD" id="cd16922">
    <property type="entry name" value="HATPase_EvgS-ArcB-TorS-like"/>
    <property type="match status" value="1"/>
</dbReference>
<accession>A0A518C2T6</accession>
<feature type="domain" description="Histidine kinase" evidence="7">
    <location>
        <begin position="274"/>
        <end position="493"/>
    </location>
</feature>
<dbReference type="Gene3D" id="3.40.50.2300">
    <property type="match status" value="1"/>
</dbReference>
<dbReference type="SUPFAM" id="SSF52172">
    <property type="entry name" value="CheY-like"/>
    <property type="match status" value="1"/>
</dbReference>
<dbReference type="InterPro" id="IPR001789">
    <property type="entry name" value="Sig_transdc_resp-reg_receiver"/>
</dbReference>
<evidence type="ECO:0000313" key="11">
    <source>
        <dbReference type="Proteomes" id="UP000318626"/>
    </source>
</evidence>
<dbReference type="PANTHER" id="PTHR43047:SF72">
    <property type="entry name" value="OSMOSENSING HISTIDINE PROTEIN KINASE SLN1"/>
    <property type="match status" value="1"/>
</dbReference>
<dbReference type="PROSITE" id="PS50109">
    <property type="entry name" value="HIS_KIN"/>
    <property type="match status" value="1"/>
</dbReference>
<dbReference type="SUPFAM" id="SSF47384">
    <property type="entry name" value="Homodimeric domain of signal transducing histidine kinase"/>
    <property type="match status" value="1"/>
</dbReference>
<dbReference type="Pfam" id="PF02518">
    <property type="entry name" value="HATPase_c"/>
    <property type="match status" value="1"/>
</dbReference>
<dbReference type="SMART" id="SM00387">
    <property type="entry name" value="HATPase_c"/>
    <property type="match status" value="1"/>
</dbReference>
<name>A0A518C2T6_9BACT</name>
<dbReference type="NCBIfam" id="TIGR00229">
    <property type="entry name" value="sensory_box"/>
    <property type="match status" value="1"/>
</dbReference>
<dbReference type="PROSITE" id="PS50110">
    <property type="entry name" value="RESPONSE_REGULATORY"/>
    <property type="match status" value="1"/>
</dbReference>
<keyword evidence="4 10" id="KW-0808">Transferase</keyword>
<dbReference type="InterPro" id="IPR035965">
    <property type="entry name" value="PAS-like_dom_sf"/>
</dbReference>
<dbReference type="InterPro" id="IPR013655">
    <property type="entry name" value="PAS_fold_3"/>
</dbReference>
<dbReference type="EC" id="2.7.13.3" evidence="2"/>
<evidence type="ECO:0000256" key="1">
    <source>
        <dbReference type="ARBA" id="ARBA00000085"/>
    </source>
</evidence>
<dbReference type="PROSITE" id="PS50113">
    <property type="entry name" value="PAC"/>
    <property type="match status" value="1"/>
</dbReference>
<dbReference type="InterPro" id="IPR000700">
    <property type="entry name" value="PAS-assoc_C"/>
</dbReference>
<dbReference type="Gene3D" id="1.10.287.130">
    <property type="match status" value="1"/>
</dbReference>
<dbReference type="InterPro" id="IPR000014">
    <property type="entry name" value="PAS"/>
</dbReference>
<evidence type="ECO:0000259" key="8">
    <source>
        <dbReference type="PROSITE" id="PS50110"/>
    </source>
</evidence>
<dbReference type="Gene3D" id="3.30.565.10">
    <property type="entry name" value="Histidine kinase-like ATPase, C-terminal domain"/>
    <property type="match status" value="1"/>
</dbReference>
<dbReference type="SUPFAM" id="SSF55785">
    <property type="entry name" value="PYP-like sensor domain (PAS domain)"/>
    <property type="match status" value="1"/>
</dbReference>
<evidence type="ECO:0000256" key="5">
    <source>
        <dbReference type="ARBA" id="ARBA00022777"/>
    </source>
</evidence>
<feature type="domain" description="PAC" evidence="9">
    <location>
        <begin position="205"/>
        <end position="256"/>
    </location>
</feature>
<comment type="catalytic activity">
    <reaction evidence="1">
        <text>ATP + protein L-histidine = ADP + protein N-phospho-L-histidine.</text>
        <dbReference type="EC" id="2.7.13.3"/>
    </reaction>
</comment>
<dbReference type="SMART" id="SM00091">
    <property type="entry name" value="PAS"/>
    <property type="match status" value="1"/>
</dbReference>
<dbReference type="SMART" id="SM00448">
    <property type="entry name" value="REC"/>
    <property type="match status" value="1"/>
</dbReference>
<feature type="domain" description="Response regulatory" evidence="8">
    <location>
        <begin position="520"/>
        <end position="647"/>
    </location>
</feature>
<dbReference type="Pfam" id="PF00072">
    <property type="entry name" value="Response_reg"/>
    <property type="match status" value="1"/>
</dbReference>
<gene>
    <name evidence="10" type="primary">luxQ_3</name>
    <name evidence="10" type="ORF">Pan97_05060</name>
</gene>
<sequence length="660" mass="73895">MMEYEKIHIAIVADAHESARILPRLHDCGVQPQDILCVKPSRWPELIHEPIGLCLWAIPPESDAHRHLPDRDRSPAILGQCLNVTIESGPGRSHSPYVITWEELDALQVELKLKHLIEEAQIREDLRQHQRWYHLAVAEGNVGLWWWDRRLDFVYLSRHFQHMLGLASDQLPRNTDQWLSRVHADDRFPLTEAIENQFTWDSKRFELECRVRHVDGRFRWYTFSGQLQTSGPFRGRILGAATDITEKKQIEIALAKANQLANTAVHAKNEFLTNMSHNLRTPITAILGHVELLGNRSADEEVAGSLESINRNGHQLMHLLDDILELSCIESALPSASTRKTSIDAVLGDLHHVYQAQAIGRGLAFHVRIQPGVPSEFITDAVRTRQILSRLIDNAFKFTREGEITVEASFHGFPTPTLQLIVRDTGVGIPHSRLKSIFEPFNQADNSPSRSHAGSGLGLSICQRLVTTLQGSLEVESEVGHGTSCLLRIPLEVTSQSLKDHPPTTSSANSTQDIRLDGFRVLLVEDGPDNQKVLSAFLRKAGATVTVANNGLEAVEWISANRRDTGSSGHDSDPRVDVILMDMQMPVMDGYEATRVLRENGFFKPILAVTAHALQGDRGRCLAAGCDDYIAKPVKRGPFIEFVKRYGEQARQFATTSLEV</sequence>
<dbReference type="AlphaFoldDB" id="A0A518C2T6"/>
<dbReference type="GO" id="GO:0005886">
    <property type="term" value="C:plasma membrane"/>
    <property type="evidence" value="ECO:0007669"/>
    <property type="project" value="TreeGrafter"/>
</dbReference>
<evidence type="ECO:0000259" key="9">
    <source>
        <dbReference type="PROSITE" id="PS50113"/>
    </source>
</evidence>
<dbReference type="Pfam" id="PF08447">
    <property type="entry name" value="PAS_3"/>
    <property type="match status" value="1"/>
</dbReference>
<evidence type="ECO:0000256" key="3">
    <source>
        <dbReference type="ARBA" id="ARBA00022553"/>
    </source>
</evidence>
<evidence type="ECO:0000313" key="10">
    <source>
        <dbReference type="EMBL" id="QDU73533.1"/>
    </source>
</evidence>
<dbReference type="Gene3D" id="3.30.450.20">
    <property type="entry name" value="PAS domain"/>
    <property type="match status" value="1"/>
</dbReference>
<dbReference type="InterPro" id="IPR003594">
    <property type="entry name" value="HATPase_dom"/>
</dbReference>
<dbReference type="InterPro" id="IPR004358">
    <property type="entry name" value="Sig_transdc_His_kin-like_C"/>
</dbReference>
<keyword evidence="11" id="KW-1185">Reference proteome</keyword>
<dbReference type="InterPro" id="IPR036890">
    <property type="entry name" value="HATPase_C_sf"/>
</dbReference>
<protein>
    <recommendedName>
        <fullName evidence="2">histidine kinase</fullName>
        <ecNumber evidence="2">2.7.13.3</ecNumber>
    </recommendedName>
</protein>
<dbReference type="GO" id="GO:0009927">
    <property type="term" value="F:histidine phosphotransfer kinase activity"/>
    <property type="evidence" value="ECO:0007669"/>
    <property type="project" value="TreeGrafter"/>
</dbReference>
<evidence type="ECO:0000259" key="7">
    <source>
        <dbReference type="PROSITE" id="PS50109"/>
    </source>
</evidence>
<dbReference type="InterPro" id="IPR011006">
    <property type="entry name" value="CheY-like_superfamily"/>
</dbReference>
<dbReference type="CDD" id="cd00082">
    <property type="entry name" value="HisKA"/>
    <property type="match status" value="1"/>
</dbReference>
<dbReference type="PRINTS" id="PR00344">
    <property type="entry name" value="BCTRLSENSOR"/>
</dbReference>
<dbReference type="CDD" id="cd00130">
    <property type="entry name" value="PAS"/>
    <property type="match status" value="1"/>
</dbReference>
<dbReference type="PANTHER" id="PTHR43047">
    <property type="entry name" value="TWO-COMPONENT HISTIDINE PROTEIN KINASE"/>
    <property type="match status" value="1"/>
</dbReference>
<dbReference type="SUPFAM" id="SSF55874">
    <property type="entry name" value="ATPase domain of HSP90 chaperone/DNA topoisomerase II/histidine kinase"/>
    <property type="match status" value="1"/>
</dbReference>
<dbReference type="SMART" id="SM00388">
    <property type="entry name" value="HisKA"/>
    <property type="match status" value="1"/>
</dbReference>
<keyword evidence="3 6" id="KW-0597">Phosphoprotein</keyword>